<dbReference type="InterPro" id="IPR000719">
    <property type="entry name" value="Prot_kinase_dom"/>
</dbReference>
<feature type="compositionally biased region" description="Basic and acidic residues" evidence="2">
    <location>
        <begin position="27"/>
        <end position="71"/>
    </location>
</feature>
<keyword evidence="5" id="KW-1185">Reference proteome</keyword>
<dbReference type="InterPro" id="IPR011009">
    <property type="entry name" value="Kinase-like_dom_sf"/>
</dbReference>
<feature type="region of interest" description="Disordered" evidence="2">
    <location>
        <begin position="1"/>
        <end position="73"/>
    </location>
</feature>
<dbReference type="EMBL" id="CAJGYM010000023">
    <property type="protein sequence ID" value="CAD6191829.1"/>
    <property type="molecule type" value="Genomic_DNA"/>
</dbReference>
<dbReference type="PROSITE" id="PS00107">
    <property type="entry name" value="PROTEIN_KINASE_ATP"/>
    <property type="match status" value="1"/>
</dbReference>
<dbReference type="GO" id="GO:0005524">
    <property type="term" value="F:ATP binding"/>
    <property type="evidence" value="ECO:0007669"/>
    <property type="project" value="UniProtKB-UniRule"/>
</dbReference>
<feature type="binding site" evidence="1">
    <location>
        <position position="119"/>
    </location>
    <ligand>
        <name>ATP</name>
        <dbReference type="ChEBI" id="CHEBI:30616"/>
    </ligand>
</feature>
<reference evidence="4" key="1">
    <citation type="submission" date="2020-10" db="EMBL/GenBank/DDBJ databases">
        <authorList>
            <person name="Kikuchi T."/>
        </authorList>
    </citation>
    <scope>NUCLEOTIDE SEQUENCE</scope>
    <source>
        <strain evidence="4">NKZ352</strain>
    </source>
</reference>
<feature type="region of interest" description="Disordered" evidence="2">
    <location>
        <begin position="400"/>
        <end position="471"/>
    </location>
</feature>
<dbReference type="PROSITE" id="PS50011">
    <property type="entry name" value="PROTEIN_KINASE_DOM"/>
    <property type="match status" value="1"/>
</dbReference>
<proteinExistence type="predicted"/>
<evidence type="ECO:0000313" key="4">
    <source>
        <dbReference type="EMBL" id="CAD6191829.1"/>
    </source>
</evidence>
<dbReference type="GO" id="GO:0004672">
    <property type="term" value="F:protein kinase activity"/>
    <property type="evidence" value="ECO:0007669"/>
    <property type="project" value="InterPro"/>
</dbReference>
<evidence type="ECO:0000259" key="3">
    <source>
        <dbReference type="PROSITE" id="PS50011"/>
    </source>
</evidence>
<dbReference type="PANTHER" id="PTHR11909">
    <property type="entry name" value="CASEIN KINASE-RELATED"/>
    <property type="match status" value="1"/>
</dbReference>
<dbReference type="Gene3D" id="1.10.510.10">
    <property type="entry name" value="Transferase(Phosphotransferase) domain 1"/>
    <property type="match status" value="1"/>
</dbReference>
<dbReference type="OrthoDB" id="5979581at2759"/>
<evidence type="ECO:0000256" key="1">
    <source>
        <dbReference type="PROSITE-ProRule" id="PRU10141"/>
    </source>
</evidence>
<name>A0A8S1H7J9_9PELO</name>
<feature type="domain" description="Protein kinase" evidence="3">
    <location>
        <begin position="91"/>
        <end position="362"/>
    </location>
</feature>
<sequence length="471" mass="53644">MNDETTHGATTGGAPSPKSSWKNLPVKLDEHKTVHEDHSKLQSLEKKMKNNSVEMKKGQTKKEKEKEEAAAKKQPALWGGDSIATNSGAVYTVITNLGAGGFGEVYLVEDEKKKKFAMKTEKVPDTASSALARLKMELEIMEVVKKNGKSEHLLPLIDFGKATHENLNFKFIVMDLLSPDIDSIRRQQHQETFTAYTAFNIFIQACRAVQELNALGYIHRDLKLQNFAFGVGDKAKNVFLFDFGIARKFRDGKHIIPQRHRVPFLGTKLFCSRAALLGFERSARDEAESMIYVALNLFCPHEMPWFMTAWMPMSSADKLIEIAREMDKLFNHCQLPTDKKKRFTWLYTIMGYVDSLNFDSYVDWNYIIKIVRLHCKLFQIDVGELYYKLKDGTEVGKLLEGAPRPEKSAEMPKSTEKKSKEEASRVKSKEEKTGVAKQSGEKTNVEKTQEETDVNKQPEQQPVRSCRLMMP</sequence>
<evidence type="ECO:0000256" key="2">
    <source>
        <dbReference type="SAM" id="MobiDB-lite"/>
    </source>
</evidence>
<dbReference type="InterPro" id="IPR050235">
    <property type="entry name" value="CK1_Ser-Thr_kinase"/>
</dbReference>
<organism evidence="4 5">
    <name type="scientific">Caenorhabditis auriculariae</name>
    <dbReference type="NCBI Taxonomy" id="2777116"/>
    <lineage>
        <taxon>Eukaryota</taxon>
        <taxon>Metazoa</taxon>
        <taxon>Ecdysozoa</taxon>
        <taxon>Nematoda</taxon>
        <taxon>Chromadorea</taxon>
        <taxon>Rhabditida</taxon>
        <taxon>Rhabditina</taxon>
        <taxon>Rhabditomorpha</taxon>
        <taxon>Rhabditoidea</taxon>
        <taxon>Rhabditidae</taxon>
        <taxon>Peloderinae</taxon>
        <taxon>Caenorhabditis</taxon>
    </lineage>
</organism>
<keyword evidence="1" id="KW-0547">Nucleotide-binding</keyword>
<dbReference type="Pfam" id="PF00069">
    <property type="entry name" value="Pkinase"/>
    <property type="match status" value="1"/>
</dbReference>
<gene>
    <name evidence="4" type="ORF">CAUJ_LOCUS7748</name>
</gene>
<dbReference type="SMART" id="SM00220">
    <property type="entry name" value="S_TKc"/>
    <property type="match status" value="1"/>
</dbReference>
<dbReference type="InterPro" id="IPR017441">
    <property type="entry name" value="Protein_kinase_ATP_BS"/>
</dbReference>
<dbReference type="Proteomes" id="UP000835052">
    <property type="component" value="Unassembled WGS sequence"/>
</dbReference>
<evidence type="ECO:0000313" key="5">
    <source>
        <dbReference type="Proteomes" id="UP000835052"/>
    </source>
</evidence>
<feature type="compositionally biased region" description="Basic and acidic residues" evidence="2">
    <location>
        <begin position="403"/>
        <end position="456"/>
    </location>
</feature>
<protein>
    <recommendedName>
        <fullName evidence="3">Protein kinase domain-containing protein</fullName>
    </recommendedName>
</protein>
<dbReference type="SUPFAM" id="SSF56112">
    <property type="entry name" value="Protein kinase-like (PK-like)"/>
    <property type="match status" value="1"/>
</dbReference>
<keyword evidence="1" id="KW-0067">ATP-binding</keyword>
<accession>A0A8S1H7J9</accession>
<comment type="caution">
    <text evidence="4">The sequence shown here is derived from an EMBL/GenBank/DDBJ whole genome shotgun (WGS) entry which is preliminary data.</text>
</comment>
<dbReference type="AlphaFoldDB" id="A0A8S1H7J9"/>